<comment type="caution">
    <text evidence="1">The sequence shown here is derived from an EMBL/GenBank/DDBJ whole genome shotgun (WGS) entry which is preliminary data.</text>
</comment>
<dbReference type="AlphaFoldDB" id="A0A6S7GG80"/>
<dbReference type="PANTHER" id="PTHR46599">
    <property type="entry name" value="PIGGYBAC TRANSPOSABLE ELEMENT-DERIVED PROTEIN 4"/>
    <property type="match status" value="1"/>
</dbReference>
<dbReference type="PANTHER" id="PTHR46599:SF3">
    <property type="entry name" value="PIGGYBAC TRANSPOSABLE ELEMENT-DERIVED PROTEIN 4"/>
    <property type="match status" value="1"/>
</dbReference>
<dbReference type="InterPro" id="IPR029526">
    <property type="entry name" value="PGBD"/>
</dbReference>
<name>A0A6S7GG80_PARCT</name>
<dbReference type="OrthoDB" id="8057954at2759"/>
<protein>
    <submittedName>
        <fullName evidence="1">Uncharacterized protein</fullName>
    </submittedName>
</protein>
<accession>A0A6S7GG80</accession>
<evidence type="ECO:0000313" key="2">
    <source>
        <dbReference type="Proteomes" id="UP001152795"/>
    </source>
</evidence>
<keyword evidence="2" id="KW-1185">Reference proteome</keyword>
<sequence length="120" mass="13692">MSHNRYEEILSILHFNNNEEAVTDPADPKYDKFKVKPLADHFRHVFKGSATPETMQAIDEMMITFKGMHSANVPKKPTKWGYKLWCQAGMSGYVYDFEILGSADAMVLMYPILGKAPTLF</sequence>
<dbReference type="EMBL" id="CACRXK020001310">
    <property type="protein sequence ID" value="CAB3988359.1"/>
    <property type="molecule type" value="Genomic_DNA"/>
</dbReference>
<evidence type="ECO:0000313" key="1">
    <source>
        <dbReference type="EMBL" id="CAB3988359.1"/>
    </source>
</evidence>
<reference evidence="1" key="1">
    <citation type="submission" date="2020-04" db="EMBL/GenBank/DDBJ databases">
        <authorList>
            <person name="Alioto T."/>
            <person name="Alioto T."/>
            <person name="Gomez Garrido J."/>
        </authorList>
    </citation>
    <scope>NUCLEOTIDE SEQUENCE</scope>
    <source>
        <strain evidence="1">A484AB</strain>
    </source>
</reference>
<proteinExistence type="predicted"/>
<dbReference type="Proteomes" id="UP001152795">
    <property type="component" value="Unassembled WGS sequence"/>
</dbReference>
<dbReference type="Pfam" id="PF13843">
    <property type="entry name" value="DDE_Tnp_1_7"/>
    <property type="match status" value="1"/>
</dbReference>
<gene>
    <name evidence="1" type="ORF">PACLA_8A018955</name>
</gene>
<organism evidence="1 2">
    <name type="scientific">Paramuricea clavata</name>
    <name type="common">Red gorgonian</name>
    <name type="synonym">Violescent sea-whip</name>
    <dbReference type="NCBI Taxonomy" id="317549"/>
    <lineage>
        <taxon>Eukaryota</taxon>
        <taxon>Metazoa</taxon>
        <taxon>Cnidaria</taxon>
        <taxon>Anthozoa</taxon>
        <taxon>Octocorallia</taxon>
        <taxon>Malacalcyonacea</taxon>
        <taxon>Plexauridae</taxon>
        <taxon>Paramuricea</taxon>
    </lineage>
</organism>